<organism evidence="2 3">
    <name type="scientific">Robertkochia marina</name>
    <dbReference type="NCBI Taxonomy" id="1227945"/>
    <lineage>
        <taxon>Bacteria</taxon>
        <taxon>Pseudomonadati</taxon>
        <taxon>Bacteroidota</taxon>
        <taxon>Flavobacteriia</taxon>
        <taxon>Flavobacteriales</taxon>
        <taxon>Flavobacteriaceae</taxon>
        <taxon>Robertkochia</taxon>
    </lineage>
</organism>
<dbReference type="PANTHER" id="PTHR37691">
    <property type="entry name" value="BLR3518 PROTEIN"/>
    <property type="match status" value="1"/>
</dbReference>
<accession>A0A4S3M271</accession>
<name>A0A4S3M271_9FLAO</name>
<evidence type="ECO:0000256" key="1">
    <source>
        <dbReference type="SAM" id="SignalP"/>
    </source>
</evidence>
<feature type="chain" id="PRO_5020594683" evidence="1">
    <location>
        <begin position="20"/>
        <end position="137"/>
    </location>
</feature>
<dbReference type="EMBL" id="SSMC01000001">
    <property type="protein sequence ID" value="THD69123.1"/>
    <property type="molecule type" value="Genomic_DNA"/>
</dbReference>
<keyword evidence="3" id="KW-1185">Reference proteome</keyword>
<dbReference type="InterPro" id="IPR003787">
    <property type="entry name" value="Sulphur_relay_DsrE/F-like"/>
</dbReference>
<evidence type="ECO:0000313" key="3">
    <source>
        <dbReference type="Proteomes" id="UP000305939"/>
    </source>
</evidence>
<proteinExistence type="predicted"/>
<protein>
    <submittedName>
        <fullName evidence="2">Uncharacterized protein</fullName>
    </submittedName>
</protein>
<reference evidence="2 3" key="1">
    <citation type="submission" date="2019-04" db="EMBL/GenBank/DDBJ databases">
        <title>Draft genome sequence of Robertkochia marina CC-AMO-30D.</title>
        <authorList>
            <person name="Hameed A."/>
            <person name="Lin S.-Y."/>
            <person name="Shahina M."/>
            <person name="Lai W.-A."/>
            <person name="Young C.-C."/>
        </authorList>
    </citation>
    <scope>NUCLEOTIDE SEQUENCE [LARGE SCALE GENOMIC DNA]</scope>
    <source>
        <strain evidence="2 3">CC-AMO-30D</strain>
    </source>
</reference>
<feature type="signal peptide" evidence="1">
    <location>
        <begin position="1"/>
        <end position="19"/>
    </location>
</feature>
<dbReference type="Pfam" id="PF02635">
    <property type="entry name" value="DsrE"/>
    <property type="match status" value="1"/>
</dbReference>
<comment type="caution">
    <text evidence="2">The sequence shown here is derived from an EMBL/GenBank/DDBJ whole genome shotgun (WGS) entry which is preliminary data.</text>
</comment>
<dbReference type="OrthoDB" id="678766at2"/>
<dbReference type="PANTHER" id="PTHR37691:SF1">
    <property type="entry name" value="BLR3518 PROTEIN"/>
    <property type="match status" value="1"/>
</dbReference>
<dbReference type="SUPFAM" id="SSF75169">
    <property type="entry name" value="DsrEFH-like"/>
    <property type="match status" value="1"/>
</dbReference>
<dbReference type="Proteomes" id="UP000305939">
    <property type="component" value="Unassembled WGS sequence"/>
</dbReference>
<gene>
    <name evidence="2" type="ORF">E7Z59_01980</name>
</gene>
<dbReference type="RefSeq" id="WP_136334613.1">
    <property type="nucleotide sequence ID" value="NZ_QXMP01000001.1"/>
</dbReference>
<dbReference type="Gene3D" id="3.40.1260.10">
    <property type="entry name" value="DsrEFH-like"/>
    <property type="match status" value="1"/>
</dbReference>
<sequence>MKIWLSLILMVVSVGITTAQDESVNILFDVTSSDVKVQEATVRHVNAMSASYPNSKFEVVMYGGASQMAIQGKSTVEEQLKELVARENVSFLMCEGTLKRKEIKKSDLIPGIGTVPDGIMELVMKQQQGWGYIKEGG</sequence>
<evidence type="ECO:0000313" key="2">
    <source>
        <dbReference type="EMBL" id="THD69123.1"/>
    </source>
</evidence>
<keyword evidence="1" id="KW-0732">Signal</keyword>
<dbReference type="InterPro" id="IPR027396">
    <property type="entry name" value="DsrEFH-like"/>
</dbReference>
<dbReference type="AlphaFoldDB" id="A0A4S3M271"/>